<name>A0AAN6P8N0_9PEZI</name>
<proteinExistence type="predicted"/>
<evidence type="ECO:0000259" key="1">
    <source>
        <dbReference type="Pfam" id="PF01636"/>
    </source>
</evidence>
<organism evidence="2 3">
    <name type="scientific">Parachaetomium inaequale</name>
    <dbReference type="NCBI Taxonomy" id="2588326"/>
    <lineage>
        <taxon>Eukaryota</taxon>
        <taxon>Fungi</taxon>
        <taxon>Dikarya</taxon>
        <taxon>Ascomycota</taxon>
        <taxon>Pezizomycotina</taxon>
        <taxon>Sordariomycetes</taxon>
        <taxon>Sordariomycetidae</taxon>
        <taxon>Sordariales</taxon>
        <taxon>Chaetomiaceae</taxon>
        <taxon>Parachaetomium</taxon>
    </lineage>
</organism>
<keyword evidence="3" id="KW-1185">Reference proteome</keyword>
<feature type="domain" description="Aminoglycoside phosphotransferase" evidence="1">
    <location>
        <begin position="72"/>
        <end position="351"/>
    </location>
</feature>
<dbReference type="PANTHER" id="PTHR21310">
    <property type="entry name" value="AMINOGLYCOSIDE PHOSPHOTRANSFERASE-RELATED-RELATED"/>
    <property type="match status" value="1"/>
</dbReference>
<accession>A0AAN6P8N0</accession>
<dbReference type="InterPro" id="IPR002575">
    <property type="entry name" value="Aminoglycoside_PTrfase"/>
</dbReference>
<dbReference type="Pfam" id="PF01636">
    <property type="entry name" value="APH"/>
    <property type="match status" value="1"/>
</dbReference>
<dbReference type="InterPro" id="IPR011009">
    <property type="entry name" value="Kinase-like_dom_sf"/>
</dbReference>
<dbReference type="EMBL" id="MU854511">
    <property type="protein sequence ID" value="KAK4033769.1"/>
    <property type="molecule type" value="Genomic_DNA"/>
</dbReference>
<dbReference type="InterPro" id="IPR051678">
    <property type="entry name" value="AGP_Transferase"/>
</dbReference>
<evidence type="ECO:0000313" key="2">
    <source>
        <dbReference type="EMBL" id="KAK4033769.1"/>
    </source>
</evidence>
<sequence>MAAFEEFDEAAWDYGDELFETWKKGLYNKDLYYEIGWKIMKHHMGGNGLELCAPQRGGFDVYYRLRMAEGAGAMIRFPMPAYFQYAEEKLLAEVATIRYLSDNTAIPIPFILHYGIKQESPGELGPFIIMEWVENAGDLVDITNKPGLTNEDVPMLDPDIDDEKLERVYGQMAGILLQLSQCEFPAIGSLNFPNGDDDLDPEVLTRPLSINISQLANFARVPHFQLPPPSKTFKTSSEYYTALADMHLQQLSFQRNQAVESADDCRKKYIARQLFRKLALEGRLAEDKSFNHGPFKLWCDDLRPANVLVNKDETLAAAIDWEFTYAAPADFSFAPPWWLLLQAPDDWRAGLDDWVAHYEPRLAVFLRALETKEKQLIEQGRLLGEAEVPPPLSARMRRSWETGHFWVVYAARRAWAFDGIYWRFLDEKFFGRNESGDFMERLKLLPLEQIEAMEGFVERKPKEKEEGMLVDWYEPGAESRVI</sequence>
<reference evidence="3" key="1">
    <citation type="journal article" date="2023" name="Mol. Phylogenet. Evol.">
        <title>Genome-scale phylogeny and comparative genomics of the fungal order Sordariales.</title>
        <authorList>
            <person name="Hensen N."/>
            <person name="Bonometti L."/>
            <person name="Westerberg I."/>
            <person name="Brannstrom I.O."/>
            <person name="Guillou S."/>
            <person name="Cros-Aarteil S."/>
            <person name="Calhoun S."/>
            <person name="Haridas S."/>
            <person name="Kuo A."/>
            <person name="Mondo S."/>
            <person name="Pangilinan J."/>
            <person name="Riley R."/>
            <person name="LaButti K."/>
            <person name="Andreopoulos B."/>
            <person name="Lipzen A."/>
            <person name="Chen C."/>
            <person name="Yan M."/>
            <person name="Daum C."/>
            <person name="Ng V."/>
            <person name="Clum A."/>
            <person name="Steindorff A."/>
            <person name="Ohm R.A."/>
            <person name="Martin F."/>
            <person name="Silar P."/>
            <person name="Natvig D.O."/>
            <person name="Lalanne C."/>
            <person name="Gautier V."/>
            <person name="Ament-Velasquez S.L."/>
            <person name="Kruys A."/>
            <person name="Hutchinson M.I."/>
            <person name="Powell A.J."/>
            <person name="Barry K."/>
            <person name="Miller A.N."/>
            <person name="Grigoriev I.V."/>
            <person name="Debuchy R."/>
            <person name="Gladieux P."/>
            <person name="Hiltunen Thoren M."/>
            <person name="Johannesson H."/>
        </authorList>
    </citation>
    <scope>NUCLEOTIDE SEQUENCE [LARGE SCALE GENOMIC DNA]</scope>
    <source>
        <strain evidence="3">CBS 284.82</strain>
    </source>
</reference>
<dbReference type="PANTHER" id="PTHR21310:SF37">
    <property type="entry name" value="AMINOGLYCOSIDE PHOSPHOTRANSFERASE DOMAIN-CONTAINING PROTEIN"/>
    <property type="match status" value="1"/>
</dbReference>
<dbReference type="Proteomes" id="UP001303115">
    <property type="component" value="Unassembled WGS sequence"/>
</dbReference>
<protein>
    <recommendedName>
        <fullName evidence="1">Aminoglycoside phosphotransferase domain-containing protein</fullName>
    </recommendedName>
</protein>
<dbReference type="AlphaFoldDB" id="A0AAN6P8N0"/>
<gene>
    <name evidence="2" type="ORF">C8A01DRAFT_39777</name>
</gene>
<evidence type="ECO:0000313" key="3">
    <source>
        <dbReference type="Proteomes" id="UP001303115"/>
    </source>
</evidence>
<comment type="caution">
    <text evidence="2">The sequence shown here is derived from an EMBL/GenBank/DDBJ whole genome shotgun (WGS) entry which is preliminary data.</text>
</comment>
<dbReference type="SUPFAM" id="SSF56112">
    <property type="entry name" value="Protein kinase-like (PK-like)"/>
    <property type="match status" value="1"/>
</dbReference>